<sequence length="228" mass="23589">MLIALAACAPLLLTPLGSGTTFVLAVILPVMIAVVIADAFIVVRRPVFTPEPGAPRVAHVRALRAVDYLGRGRIALPWILALGAAVITAAAVVASTVARNTPLQPAFLLGGVIGSVVALGACTALPLLDRRILASPQRESTPVDLAWDDVVRTASMNTVRLAVSSIGLFAAACTISAYIPAHGGWSGLLFIVASWLQLALGRVLPADGRGLAADLRPATPQRFPLEAS</sequence>
<feature type="transmembrane region" description="Helical" evidence="1">
    <location>
        <begin position="161"/>
        <end position="179"/>
    </location>
</feature>
<name>A0A4Y3UK20_9MICO</name>
<feature type="transmembrane region" description="Helical" evidence="1">
    <location>
        <begin position="106"/>
        <end position="128"/>
    </location>
</feature>
<keyword evidence="3" id="KW-1185">Reference proteome</keyword>
<keyword evidence="1" id="KW-0812">Transmembrane</keyword>
<dbReference type="AlphaFoldDB" id="A0A4Y3UK20"/>
<gene>
    <name evidence="2" type="ORF">FHX68_0185</name>
</gene>
<proteinExistence type="predicted"/>
<dbReference type="Proteomes" id="UP000319804">
    <property type="component" value="Unassembled WGS sequence"/>
</dbReference>
<feature type="transmembrane region" description="Helical" evidence="1">
    <location>
        <begin position="185"/>
        <end position="204"/>
    </location>
</feature>
<organism evidence="2 3">
    <name type="scientific">Microbacterium lacticum</name>
    <dbReference type="NCBI Taxonomy" id="33885"/>
    <lineage>
        <taxon>Bacteria</taxon>
        <taxon>Bacillati</taxon>
        <taxon>Actinomycetota</taxon>
        <taxon>Actinomycetes</taxon>
        <taxon>Micrococcales</taxon>
        <taxon>Microbacteriaceae</taxon>
        <taxon>Microbacterium</taxon>
    </lineage>
</organism>
<keyword evidence="1" id="KW-0472">Membrane</keyword>
<protein>
    <submittedName>
        <fullName evidence="2">Uncharacterized protein</fullName>
    </submittedName>
</protein>
<evidence type="ECO:0000256" key="1">
    <source>
        <dbReference type="SAM" id="Phobius"/>
    </source>
</evidence>
<feature type="transmembrane region" description="Helical" evidence="1">
    <location>
        <begin position="74"/>
        <end position="94"/>
    </location>
</feature>
<accession>A0A4Y3UK20</accession>
<keyword evidence="1" id="KW-1133">Transmembrane helix</keyword>
<evidence type="ECO:0000313" key="3">
    <source>
        <dbReference type="Proteomes" id="UP000319804"/>
    </source>
</evidence>
<reference evidence="2 3" key="1">
    <citation type="submission" date="2019-06" db="EMBL/GenBank/DDBJ databases">
        <title>Sequencing the genomes of 1000 actinobacteria strains.</title>
        <authorList>
            <person name="Klenk H.-P."/>
        </authorList>
    </citation>
    <scope>NUCLEOTIDE SEQUENCE [LARGE SCALE GENOMIC DNA]</scope>
    <source>
        <strain evidence="2 3">DSM 20427</strain>
    </source>
</reference>
<evidence type="ECO:0000313" key="2">
    <source>
        <dbReference type="EMBL" id="TQN00115.1"/>
    </source>
</evidence>
<dbReference type="EMBL" id="VFPS01000001">
    <property type="protein sequence ID" value="TQN00115.1"/>
    <property type="molecule type" value="Genomic_DNA"/>
</dbReference>
<comment type="caution">
    <text evidence="2">The sequence shown here is derived from an EMBL/GenBank/DDBJ whole genome shotgun (WGS) entry which is preliminary data.</text>
</comment>